<dbReference type="EMBL" id="MHRF01000001">
    <property type="protein sequence ID" value="OHA18745.1"/>
    <property type="molecule type" value="Genomic_DNA"/>
</dbReference>
<feature type="domain" description="S-adenosyl-l-methionine hydroxide adenosyltransferase C-terminal" evidence="1">
    <location>
        <begin position="177"/>
        <end position="258"/>
    </location>
</feature>
<name>A0A1G2M4B2_9BACT</name>
<dbReference type="InterPro" id="IPR046470">
    <property type="entry name" value="SAM_HAT_C"/>
</dbReference>
<dbReference type="Gene3D" id="2.40.30.90">
    <property type="entry name" value="Bacterial fluorinating enzyme like"/>
    <property type="match status" value="1"/>
</dbReference>
<organism evidence="2 3">
    <name type="scientific">Candidatus Taylorbacteria bacterium RIFCSPHIGHO2_01_FULL_46_22b</name>
    <dbReference type="NCBI Taxonomy" id="1802301"/>
    <lineage>
        <taxon>Bacteria</taxon>
        <taxon>Candidatus Tayloriibacteriota</taxon>
    </lineage>
</organism>
<dbReference type="InterPro" id="IPR023227">
    <property type="entry name" value="SAM_OH_AdoTrfase_C_sf"/>
</dbReference>
<accession>A0A1G2M4B2</accession>
<gene>
    <name evidence="2" type="ORF">A2664_04535</name>
</gene>
<reference evidence="2 3" key="1">
    <citation type="journal article" date="2016" name="Nat. Commun.">
        <title>Thousands of microbial genomes shed light on interconnected biogeochemical processes in an aquifer system.</title>
        <authorList>
            <person name="Anantharaman K."/>
            <person name="Brown C.T."/>
            <person name="Hug L.A."/>
            <person name="Sharon I."/>
            <person name="Castelle C.J."/>
            <person name="Probst A.J."/>
            <person name="Thomas B.C."/>
            <person name="Singh A."/>
            <person name="Wilkins M.J."/>
            <person name="Karaoz U."/>
            <person name="Brodie E.L."/>
            <person name="Williams K.H."/>
            <person name="Hubbard S.S."/>
            <person name="Banfield J.F."/>
        </authorList>
    </citation>
    <scope>NUCLEOTIDE SEQUENCE [LARGE SCALE GENOMIC DNA]</scope>
</reference>
<dbReference type="STRING" id="1802301.A2664_04535"/>
<comment type="caution">
    <text evidence="2">The sequence shown here is derived from an EMBL/GenBank/DDBJ whole genome shotgun (WGS) entry which is preliminary data.</text>
</comment>
<proteinExistence type="predicted"/>
<evidence type="ECO:0000259" key="1">
    <source>
        <dbReference type="Pfam" id="PF20257"/>
    </source>
</evidence>
<dbReference type="Pfam" id="PF20257">
    <property type="entry name" value="SAM_HAT_C"/>
    <property type="match status" value="1"/>
</dbReference>
<sequence length="263" mass="28782">MYVSVINDCRDENARGRIIARVGACFNAPVSFIGVGSDKEAAGNLIDVLDAYGSSEGVILCNVAPRNGSERKWGNGTPFCHFSIGKVKLFVSFSGQTLSLISRFKLVTSVSIFDYQESLEKMRASGYISEAQYRESAHTQFRSFDFLPFVAGYICAGNTLPSKTVEISQETDPSDFIWWVDNFGNCKSTILVDTSFGERVTELNTNKGVLPFYRHLSEVPDGTLAVVIGSSGFGDQWFLEIVQQGKSAAQVLKVSSGEVFSLN</sequence>
<dbReference type="Proteomes" id="UP000178873">
    <property type="component" value="Unassembled WGS sequence"/>
</dbReference>
<evidence type="ECO:0000313" key="3">
    <source>
        <dbReference type="Proteomes" id="UP000178873"/>
    </source>
</evidence>
<evidence type="ECO:0000313" key="2">
    <source>
        <dbReference type="EMBL" id="OHA18745.1"/>
    </source>
</evidence>
<dbReference type="SUPFAM" id="SSF101852">
    <property type="entry name" value="Bacterial fluorinating enzyme, C-terminal domain"/>
    <property type="match status" value="1"/>
</dbReference>
<dbReference type="AlphaFoldDB" id="A0A1G2M4B2"/>
<protein>
    <recommendedName>
        <fullName evidence="1">S-adenosyl-l-methionine hydroxide adenosyltransferase C-terminal domain-containing protein</fullName>
    </recommendedName>
</protein>